<sequence>MARHKVNDWRDAEQRLAVGRCVGTLVAVLLIGTLGFHLIEERWTFWESFYFTLVTITTVGYGDYGLSEGGQQFAALLLLCGIGTFTYSLTTLVTIASDQEASTRRKMKKHIAGLEGHIIVCGYGRMGQMIIEETRHSGLECVVIERDDHGYEHAQSDGLLVIHGVASEDEILLRAGIERARGVVCAVDSDAENMFITVTARDLNPRCRVISRAESVDASRKLERAGAAMVVSPHQMAGKSVAAALLNPRLTRFLNNGEEDARRFELGEVEVAPGAPIIGQSIHEFGAEADGVVFVAIERKTGQFVLRPRGCEVFDEGDVVIFAGAGDGVDQIREAAFSEPVCV</sequence>
<dbReference type="Gene3D" id="3.30.70.1450">
    <property type="entry name" value="Regulator of K+ conductance, C-terminal domain"/>
    <property type="match status" value="1"/>
</dbReference>
<keyword evidence="6" id="KW-0406">Ion transport</keyword>
<accession>A0A5C5ZS52</accession>
<keyword evidence="7" id="KW-1185">Reference proteome</keyword>
<protein>
    <submittedName>
        <fullName evidence="6">Voltage-gated potassium channel Kch</fullName>
    </submittedName>
</protein>
<dbReference type="SUPFAM" id="SSF116726">
    <property type="entry name" value="TrkA C-terminal domain-like"/>
    <property type="match status" value="1"/>
</dbReference>
<dbReference type="GO" id="GO:0006813">
    <property type="term" value="P:potassium ion transport"/>
    <property type="evidence" value="ECO:0007669"/>
    <property type="project" value="InterPro"/>
</dbReference>
<dbReference type="Pfam" id="PF02254">
    <property type="entry name" value="TrkA_N"/>
    <property type="match status" value="1"/>
</dbReference>
<dbReference type="Pfam" id="PF02080">
    <property type="entry name" value="TrkA_C"/>
    <property type="match status" value="1"/>
</dbReference>
<dbReference type="AlphaFoldDB" id="A0A5C5ZS52"/>
<keyword evidence="6" id="KW-0813">Transport</keyword>
<feature type="domain" description="Potassium channel" evidence="5">
    <location>
        <begin position="24"/>
        <end position="95"/>
    </location>
</feature>
<keyword evidence="2" id="KW-1133">Transmembrane helix</keyword>
<dbReference type="EMBL" id="SJPQ01000001">
    <property type="protein sequence ID" value="TWT90046.1"/>
    <property type="molecule type" value="Genomic_DNA"/>
</dbReference>
<comment type="caution">
    <text evidence="6">The sequence shown here is derived from an EMBL/GenBank/DDBJ whole genome shotgun (WGS) entry which is preliminary data.</text>
</comment>
<dbReference type="SUPFAM" id="SSF81324">
    <property type="entry name" value="Voltage-gated potassium channels"/>
    <property type="match status" value="1"/>
</dbReference>
<proteinExistence type="predicted"/>
<dbReference type="InterPro" id="IPR003148">
    <property type="entry name" value="RCK_N"/>
</dbReference>
<evidence type="ECO:0000313" key="6">
    <source>
        <dbReference type="EMBL" id="TWT90046.1"/>
    </source>
</evidence>
<dbReference type="GO" id="GO:0005886">
    <property type="term" value="C:plasma membrane"/>
    <property type="evidence" value="ECO:0007669"/>
    <property type="project" value="UniProtKB-SubCell"/>
</dbReference>
<dbReference type="InterPro" id="IPR006037">
    <property type="entry name" value="RCK_C"/>
</dbReference>
<keyword evidence="2" id="KW-0472">Membrane</keyword>
<dbReference type="RefSeq" id="WP_146396358.1">
    <property type="nucleotide sequence ID" value="NZ_SJPQ01000001.1"/>
</dbReference>
<organism evidence="6 7">
    <name type="scientific">Pseudobythopirellula maris</name>
    <dbReference type="NCBI Taxonomy" id="2527991"/>
    <lineage>
        <taxon>Bacteria</taxon>
        <taxon>Pseudomonadati</taxon>
        <taxon>Planctomycetota</taxon>
        <taxon>Planctomycetia</taxon>
        <taxon>Pirellulales</taxon>
        <taxon>Lacipirellulaceae</taxon>
        <taxon>Pseudobythopirellula</taxon>
    </lineage>
</organism>
<name>A0A5C5ZS52_9BACT</name>
<evidence type="ECO:0000256" key="1">
    <source>
        <dbReference type="ARBA" id="ARBA00004651"/>
    </source>
</evidence>
<dbReference type="PANTHER" id="PTHR43833">
    <property type="entry name" value="POTASSIUM CHANNEL PROTEIN 2-RELATED-RELATED"/>
    <property type="match status" value="1"/>
</dbReference>
<gene>
    <name evidence="6" type="primary">kch_1</name>
    <name evidence="6" type="ORF">Mal64_04290</name>
</gene>
<evidence type="ECO:0000259" key="5">
    <source>
        <dbReference type="Pfam" id="PF07885"/>
    </source>
</evidence>
<dbReference type="InterPro" id="IPR013099">
    <property type="entry name" value="K_chnl_dom"/>
</dbReference>
<evidence type="ECO:0000313" key="7">
    <source>
        <dbReference type="Proteomes" id="UP000315440"/>
    </source>
</evidence>
<feature type="domain" description="RCK N-terminal" evidence="4">
    <location>
        <begin position="118"/>
        <end position="233"/>
    </location>
</feature>
<evidence type="ECO:0000259" key="3">
    <source>
        <dbReference type="Pfam" id="PF02080"/>
    </source>
</evidence>
<keyword evidence="6" id="KW-0407">Ion channel</keyword>
<feature type="transmembrane region" description="Helical" evidence="2">
    <location>
        <begin position="21"/>
        <end position="39"/>
    </location>
</feature>
<evidence type="ECO:0000259" key="4">
    <source>
        <dbReference type="Pfam" id="PF02254"/>
    </source>
</evidence>
<evidence type="ECO:0000256" key="2">
    <source>
        <dbReference type="SAM" id="Phobius"/>
    </source>
</evidence>
<dbReference type="Proteomes" id="UP000315440">
    <property type="component" value="Unassembled WGS sequence"/>
</dbReference>
<keyword evidence="2" id="KW-0812">Transmembrane</keyword>
<feature type="transmembrane region" description="Helical" evidence="2">
    <location>
        <begin position="45"/>
        <end position="66"/>
    </location>
</feature>
<comment type="subcellular location">
    <subcellularLocation>
        <location evidence="1">Cell membrane</location>
        <topology evidence="1">Multi-pass membrane protein</topology>
    </subcellularLocation>
</comment>
<dbReference type="Gene3D" id="3.40.50.720">
    <property type="entry name" value="NAD(P)-binding Rossmann-like Domain"/>
    <property type="match status" value="1"/>
</dbReference>
<dbReference type="Pfam" id="PF07885">
    <property type="entry name" value="Ion_trans_2"/>
    <property type="match status" value="1"/>
</dbReference>
<dbReference type="PANTHER" id="PTHR43833:SF9">
    <property type="entry name" value="POTASSIUM CHANNEL PROTEIN YUGO-RELATED"/>
    <property type="match status" value="1"/>
</dbReference>
<feature type="transmembrane region" description="Helical" evidence="2">
    <location>
        <begin position="73"/>
        <end position="96"/>
    </location>
</feature>
<dbReference type="InterPro" id="IPR036721">
    <property type="entry name" value="RCK_C_sf"/>
</dbReference>
<dbReference type="GO" id="GO:0008324">
    <property type="term" value="F:monoatomic cation transmembrane transporter activity"/>
    <property type="evidence" value="ECO:0007669"/>
    <property type="project" value="InterPro"/>
</dbReference>
<dbReference type="InterPro" id="IPR050721">
    <property type="entry name" value="Trk_Ktr_HKT_K-transport"/>
</dbReference>
<dbReference type="SUPFAM" id="SSF51735">
    <property type="entry name" value="NAD(P)-binding Rossmann-fold domains"/>
    <property type="match status" value="1"/>
</dbReference>
<dbReference type="InterPro" id="IPR036291">
    <property type="entry name" value="NAD(P)-bd_dom_sf"/>
</dbReference>
<dbReference type="OrthoDB" id="9785285at2"/>
<dbReference type="Gene3D" id="1.10.287.70">
    <property type="match status" value="1"/>
</dbReference>
<reference evidence="6 7" key="1">
    <citation type="submission" date="2019-02" db="EMBL/GenBank/DDBJ databases">
        <title>Deep-cultivation of Planctomycetes and their phenomic and genomic characterization uncovers novel biology.</title>
        <authorList>
            <person name="Wiegand S."/>
            <person name="Jogler M."/>
            <person name="Boedeker C."/>
            <person name="Pinto D."/>
            <person name="Vollmers J."/>
            <person name="Rivas-Marin E."/>
            <person name="Kohn T."/>
            <person name="Peeters S.H."/>
            <person name="Heuer A."/>
            <person name="Rast P."/>
            <person name="Oberbeckmann S."/>
            <person name="Bunk B."/>
            <person name="Jeske O."/>
            <person name="Meyerdierks A."/>
            <person name="Storesund J.E."/>
            <person name="Kallscheuer N."/>
            <person name="Luecker S."/>
            <person name="Lage O.M."/>
            <person name="Pohl T."/>
            <person name="Merkel B.J."/>
            <person name="Hornburger P."/>
            <person name="Mueller R.-W."/>
            <person name="Bruemmer F."/>
            <person name="Labrenz M."/>
            <person name="Spormann A.M."/>
            <person name="Op Den Camp H."/>
            <person name="Overmann J."/>
            <person name="Amann R."/>
            <person name="Jetten M.S.M."/>
            <person name="Mascher T."/>
            <person name="Medema M.H."/>
            <person name="Devos D.P."/>
            <person name="Kaster A.-K."/>
            <person name="Ovreas L."/>
            <person name="Rohde M."/>
            <person name="Galperin M.Y."/>
            <person name="Jogler C."/>
        </authorList>
    </citation>
    <scope>NUCLEOTIDE SEQUENCE [LARGE SCALE GENOMIC DNA]</scope>
    <source>
        <strain evidence="6 7">Mal64</strain>
    </source>
</reference>
<feature type="domain" description="RCK C-terminal" evidence="3">
    <location>
        <begin position="268"/>
        <end position="334"/>
    </location>
</feature>